<keyword evidence="2" id="KW-1185">Reference proteome</keyword>
<comment type="caution">
    <text evidence="1">The sequence shown here is derived from an EMBL/GenBank/DDBJ whole genome shotgun (WGS) entry which is preliminary data.</text>
</comment>
<accession>A0A9P5XZ21</accession>
<reference evidence="1" key="1">
    <citation type="submission" date="2020-11" db="EMBL/GenBank/DDBJ databases">
        <authorList>
            <consortium name="DOE Joint Genome Institute"/>
            <person name="Ahrendt S."/>
            <person name="Riley R."/>
            <person name="Andreopoulos W."/>
            <person name="Labutti K."/>
            <person name="Pangilinan J."/>
            <person name="Ruiz-Duenas F.J."/>
            <person name="Barrasa J.M."/>
            <person name="Sanchez-Garcia M."/>
            <person name="Camarero S."/>
            <person name="Miyauchi S."/>
            <person name="Serrano A."/>
            <person name="Linde D."/>
            <person name="Babiker R."/>
            <person name="Drula E."/>
            <person name="Ayuso-Fernandez I."/>
            <person name="Pacheco R."/>
            <person name="Padilla G."/>
            <person name="Ferreira P."/>
            <person name="Barriuso J."/>
            <person name="Kellner H."/>
            <person name="Castanera R."/>
            <person name="Alfaro M."/>
            <person name="Ramirez L."/>
            <person name="Pisabarro A.G."/>
            <person name="Kuo A."/>
            <person name="Tritt A."/>
            <person name="Lipzen A."/>
            <person name="He G."/>
            <person name="Yan M."/>
            <person name="Ng V."/>
            <person name="Cullen D."/>
            <person name="Martin F."/>
            <person name="Rosso M.-N."/>
            <person name="Henrissat B."/>
            <person name="Hibbett D."/>
            <person name="Martinez A.T."/>
            <person name="Grigoriev I.V."/>
        </authorList>
    </citation>
    <scope>NUCLEOTIDE SEQUENCE</scope>
    <source>
        <strain evidence="1">CBS 247.69</strain>
    </source>
</reference>
<proteinExistence type="predicted"/>
<dbReference type="AlphaFoldDB" id="A0A9P5XZ21"/>
<dbReference type="Pfam" id="PF18759">
    <property type="entry name" value="Plavaka"/>
    <property type="match status" value="1"/>
</dbReference>
<sequence>MWSGKWWSSIQPSQHACILLGYLSVDKISQANLTIREHQNCIQRLFHQSMRIILSPLIKAGKEGVKMTSADGKIRQIHPILACYVANFPEQCLVACAKYGTCAKCQTHADHLQYIGSETSPLHTPKWTQNVISTAQKMSSTAKVSGSIHTPFWSGFPFTDIHMSMTPDVLHQLYQGVFKHLNGISALAQITGMEHKNMAKILLGCLIGALPENGILAVKSILDFIYLAQYTTHDDTTLQYKDDALHKWDEY</sequence>
<protein>
    <submittedName>
        <fullName evidence="1">Uncharacterized protein</fullName>
    </submittedName>
</protein>
<evidence type="ECO:0000313" key="1">
    <source>
        <dbReference type="EMBL" id="KAF9458321.1"/>
    </source>
</evidence>
<dbReference type="EMBL" id="MU150343">
    <property type="protein sequence ID" value="KAF9458321.1"/>
    <property type="molecule type" value="Genomic_DNA"/>
</dbReference>
<dbReference type="Proteomes" id="UP000807353">
    <property type="component" value="Unassembled WGS sequence"/>
</dbReference>
<dbReference type="InterPro" id="IPR041078">
    <property type="entry name" value="Plavaka"/>
</dbReference>
<name>A0A9P5XZ21_9AGAR</name>
<organism evidence="1 2">
    <name type="scientific">Collybia nuda</name>
    <dbReference type="NCBI Taxonomy" id="64659"/>
    <lineage>
        <taxon>Eukaryota</taxon>
        <taxon>Fungi</taxon>
        <taxon>Dikarya</taxon>
        <taxon>Basidiomycota</taxon>
        <taxon>Agaricomycotina</taxon>
        <taxon>Agaricomycetes</taxon>
        <taxon>Agaricomycetidae</taxon>
        <taxon>Agaricales</taxon>
        <taxon>Tricholomatineae</taxon>
        <taxon>Clitocybaceae</taxon>
        <taxon>Collybia</taxon>
    </lineage>
</organism>
<evidence type="ECO:0000313" key="2">
    <source>
        <dbReference type="Proteomes" id="UP000807353"/>
    </source>
</evidence>
<dbReference type="OrthoDB" id="2418900at2759"/>
<gene>
    <name evidence="1" type="ORF">BDZ94DRAFT_1284869</name>
</gene>